<evidence type="ECO:0000313" key="4">
    <source>
        <dbReference type="Proteomes" id="UP000247810"/>
    </source>
</evidence>
<feature type="region of interest" description="Disordered" evidence="1">
    <location>
        <begin position="101"/>
        <end position="124"/>
    </location>
</feature>
<feature type="compositionally biased region" description="Polar residues" evidence="1">
    <location>
        <begin position="113"/>
        <end position="123"/>
    </location>
</feature>
<dbReference type="Proteomes" id="UP000247810">
    <property type="component" value="Unassembled WGS sequence"/>
</dbReference>
<feature type="compositionally biased region" description="Basic and acidic residues" evidence="1">
    <location>
        <begin position="102"/>
        <end position="112"/>
    </location>
</feature>
<feature type="compositionally biased region" description="Pro residues" evidence="1">
    <location>
        <begin position="251"/>
        <end position="264"/>
    </location>
</feature>
<evidence type="ECO:0000259" key="2">
    <source>
        <dbReference type="Pfam" id="PF08659"/>
    </source>
</evidence>
<sequence>MGGQILTRSSHHVRGCYIRIRCIPGGCDVNNTTSRDMDKILKNRQRNCRTRSAVSARLSVNDMISSLRLIFFLYTIFRSLLNILQHRVLVQDLPDNMAPTVHFKDSNEETKNKTNFSKSTRTQPTEREIKWIPDAQHKIQLQPNTAYVIIGKPEGIASRLCPSILNWGGGALVFLSKERNTSPEGTQVLNDLRNAGAKVQVYTDCLSRASRLSTVLSLWNTDGWRIGGIIHDRTKHIVRLHPINKESTNPTRPPTPSPYSPTSPRPRSCTRSPLPCSWTSS</sequence>
<dbReference type="InterPro" id="IPR013968">
    <property type="entry name" value="PKS_KR"/>
</dbReference>
<dbReference type="OrthoDB" id="10610283at2759"/>
<feature type="compositionally biased region" description="Low complexity" evidence="1">
    <location>
        <begin position="265"/>
        <end position="281"/>
    </location>
</feature>
<dbReference type="Pfam" id="PF08659">
    <property type="entry name" value="KR"/>
    <property type="match status" value="1"/>
</dbReference>
<organism evidence="3 4">
    <name type="scientific">Aspergillus ellipticus CBS 707.79</name>
    <dbReference type="NCBI Taxonomy" id="1448320"/>
    <lineage>
        <taxon>Eukaryota</taxon>
        <taxon>Fungi</taxon>
        <taxon>Dikarya</taxon>
        <taxon>Ascomycota</taxon>
        <taxon>Pezizomycotina</taxon>
        <taxon>Eurotiomycetes</taxon>
        <taxon>Eurotiomycetidae</taxon>
        <taxon>Eurotiales</taxon>
        <taxon>Aspergillaceae</taxon>
        <taxon>Aspergillus</taxon>
        <taxon>Aspergillus subgen. Circumdati</taxon>
    </lineage>
</organism>
<dbReference type="STRING" id="1448320.A0A319CSA5"/>
<protein>
    <recommendedName>
        <fullName evidence="2">Ketoreductase (KR) domain-containing protein</fullName>
    </recommendedName>
</protein>
<accession>A0A319CSA5</accession>
<feature type="region of interest" description="Disordered" evidence="1">
    <location>
        <begin position="241"/>
        <end position="281"/>
    </location>
</feature>
<reference evidence="3 4" key="1">
    <citation type="submission" date="2018-02" db="EMBL/GenBank/DDBJ databases">
        <title>The genomes of Aspergillus section Nigri reveals drivers in fungal speciation.</title>
        <authorList>
            <consortium name="DOE Joint Genome Institute"/>
            <person name="Vesth T.C."/>
            <person name="Nybo J."/>
            <person name="Theobald S."/>
            <person name="Brandl J."/>
            <person name="Frisvad J.C."/>
            <person name="Nielsen K.F."/>
            <person name="Lyhne E.K."/>
            <person name="Kogle M.E."/>
            <person name="Kuo A."/>
            <person name="Riley R."/>
            <person name="Clum A."/>
            <person name="Nolan M."/>
            <person name="Lipzen A."/>
            <person name="Salamov A."/>
            <person name="Henrissat B."/>
            <person name="Wiebenga A."/>
            <person name="De vries R.P."/>
            <person name="Grigoriev I.V."/>
            <person name="Mortensen U.H."/>
            <person name="Andersen M.R."/>
            <person name="Baker S.E."/>
        </authorList>
    </citation>
    <scope>NUCLEOTIDE SEQUENCE [LARGE SCALE GENOMIC DNA]</scope>
    <source>
        <strain evidence="3 4">CBS 707.79</strain>
    </source>
</reference>
<feature type="domain" description="Ketoreductase (KR)" evidence="2">
    <location>
        <begin position="146"/>
        <end position="231"/>
    </location>
</feature>
<dbReference type="Gene3D" id="3.40.50.720">
    <property type="entry name" value="NAD(P)-binding Rossmann-like Domain"/>
    <property type="match status" value="1"/>
</dbReference>
<dbReference type="VEuPathDB" id="FungiDB:BO71DRAFT_147193"/>
<evidence type="ECO:0000256" key="1">
    <source>
        <dbReference type="SAM" id="MobiDB-lite"/>
    </source>
</evidence>
<dbReference type="AlphaFoldDB" id="A0A319CSA5"/>
<dbReference type="EMBL" id="KZ826117">
    <property type="protein sequence ID" value="PYH88195.1"/>
    <property type="molecule type" value="Genomic_DNA"/>
</dbReference>
<evidence type="ECO:0000313" key="3">
    <source>
        <dbReference type="EMBL" id="PYH88195.1"/>
    </source>
</evidence>
<name>A0A319CSA5_9EURO</name>
<keyword evidence="4" id="KW-1185">Reference proteome</keyword>
<gene>
    <name evidence="3" type="ORF">BO71DRAFT_147193</name>
</gene>
<proteinExistence type="predicted"/>